<dbReference type="SUPFAM" id="SSF58038">
    <property type="entry name" value="SNARE fusion complex"/>
    <property type="match status" value="1"/>
</dbReference>
<dbReference type="SUPFAM" id="SSF54277">
    <property type="entry name" value="CAD &amp; PB1 domains"/>
    <property type="match status" value="1"/>
</dbReference>
<dbReference type="EMBL" id="JAPVEA010000008">
    <property type="protein sequence ID" value="KAJ5438692.1"/>
    <property type="molecule type" value="Genomic_DNA"/>
</dbReference>
<dbReference type="AlphaFoldDB" id="A0AAD6BXX0"/>
<dbReference type="Gene3D" id="1.20.5.110">
    <property type="match status" value="1"/>
</dbReference>
<accession>A0AAD6BXX0</accession>
<reference evidence="10" key="1">
    <citation type="submission" date="2022-12" db="EMBL/GenBank/DDBJ databases">
        <authorList>
            <person name="Petersen C."/>
        </authorList>
    </citation>
    <scope>NUCLEOTIDE SEQUENCE</scope>
    <source>
        <strain evidence="10">IBT 16125</strain>
    </source>
</reference>
<proteinExistence type="inferred from homology"/>
<evidence type="ECO:0000256" key="5">
    <source>
        <dbReference type="ARBA" id="ARBA00022737"/>
    </source>
</evidence>
<dbReference type="SMART" id="SM00028">
    <property type="entry name" value="TPR"/>
    <property type="match status" value="3"/>
</dbReference>
<dbReference type="InterPro" id="IPR034892">
    <property type="entry name" value="PB1_NoxR"/>
</dbReference>
<dbReference type="GeneID" id="81603315"/>
<feature type="region of interest" description="Disordered" evidence="8">
    <location>
        <begin position="433"/>
        <end position="472"/>
    </location>
</feature>
<feature type="compositionally biased region" description="Basic and acidic residues" evidence="8">
    <location>
        <begin position="294"/>
        <end position="310"/>
    </location>
</feature>
<evidence type="ECO:0000256" key="2">
    <source>
        <dbReference type="ARBA" id="ARBA00008051"/>
    </source>
</evidence>
<dbReference type="RefSeq" id="XP_056761921.1">
    <property type="nucleotide sequence ID" value="XM_056913072.1"/>
</dbReference>
<feature type="region of interest" description="Disordered" evidence="8">
    <location>
        <begin position="731"/>
        <end position="765"/>
    </location>
</feature>
<feature type="repeat" description="TPR" evidence="7">
    <location>
        <begin position="36"/>
        <end position="69"/>
    </location>
</feature>
<dbReference type="Gene3D" id="1.25.40.10">
    <property type="entry name" value="Tetratricopeptide repeat domain"/>
    <property type="match status" value="1"/>
</dbReference>
<comment type="similarity">
    <text evidence="2">Belongs to the NCF2/NOXA1 family.</text>
</comment>
<evidence type="ECO:0000256" key="7">
    <source>
        <dbReference type="PROSITE-ProRule" id="PRU00339"/>
    </source>
</evidence>
<evidence type="ECO:0000313" key="11">
    <source>
        <dbReference type="Proteomes" id="UP001213681"/>
    </source>
</evidence>
<keyword evidence="11" id="KW-1185">Reference proteome</keyword>
<name>A0AAD6BXX0_9EURO</name>
<feature type="region of interest" description="Disordered" evidence="8">
    <location>
        <begin position="579"/>
        <end position="605"/>
    </location>
</feature>
<keyword evidence="4" id="KW-0963">Cytoplasm</keyword>
<dbReference type="InterPro" id="IPR019734">
    <property type="entry name" value="TPR_rpt"/>
</dbReference>
<dbReference type="GO" id="GO:0005737">
    <property type="term" value="C:cytoplasm"/>
    <property type="evidence" value="ECO:0007669"/>
    <property type="project" value="UniProtKB-SubCell"/>
</dbReference>
<feature type="region of interest" description="Disordered" evidence="8">
    <location>
        <begin position="242"/>
        <end position="357"/>
    </location>
</feature>
<evidence type="ECO:0000256" key="4">
    <source>
        <dbReference type="ARBA" id="ARBA00022490"/>
    </source>
</evidence>
<feature type="domain" description="T-SNARE coiled-coil homology" evidence="9">
    <location>
        <begin position="796"/>
        <end position="858"/>
    </location>
</feature>
<feature type="compositionally biased region" description="Polar residues" evidence="8">
    <location>
        <begin position="751"/>
        <end position="760"/>
    </location>
</feature>
<gene>
    <name evidence="10" type="ORF">N7458_009690</name>
</gene>
<dbReference type="FunFam" id="1.25.40.10:FF:000017">
    <property type="entry name" value="NADPH oxidase regulator NoxR"/>
    <property type="match status" value="1"/>
</dbReference>
<dbReference type="InterPro" id="IPR000727">
    <property type="entry name" value="T_SNARE_dom"/>
</dbReference>
<comment type="caution">
    <text evidence="10">The sequence shown here is derived from an EMBL/GenBank/DDBJ whole genome shotgun (WGS) entry which is preliminary data.</text>
</comment>
<dbReference type="Pfam" id="PF00515">
    <property type="entry name" value="TPR_1"/>
    <property type="match status" value="1"/>
</dbReference>
<dbReference type="Proteomes" id="UP001213681">
    <property type="component" value="Unassembled WGS sequence"/>
</dbReference>
<dbReference type="InterPro" id="IPR011990">
    <property type="entry name" value="TPR-like_helical_dom_sf"/>
</dbReference>
<dbReference type="SUPFAM" id="SSF48452">
    <property type="entry name" value="TPR-like"/>
    <property type="match status" value="1"/>
</dbReference>
<keyword evidence="3" id="KW-0728">SH3 domain</keyword>
<dbReference type="Gene3D" id="3.10.20.90">
    <property type="entry name" value="Phosphatidylinositol 3-kinase Catalytic Subunit, Chain A, domain 1"/>
    <property type="match status" value="1"/>
</dbReference>
<evidence type="ECO:0000256" key="6">
    <source>
        <dbReference type="ARBA" id="ARBA00022803"/>
    </source>
</evidence>
<dbReference type="PANTHER" id="PTHR15175">
    <property type="entry name" value="NEUTROPHIL CYTOSOLIC FACTOR 2, NEUTROPHIL NADPH OXIDASE FACTOR 2"/>
    <property type="match status" value="1"/>
</dbReference>
<evidence type="ECO:0000256" key="1">
    <source>
        <dbReference type="ARBA" id="ARBA00004496"/>
    </source>
</evidence>
<feature type="compositionally biased region" description="Polar residues" evidence="8">
    <location>
        <begin position="446"/>
        <end position="465"/>
    </location>
</feature>
<feature type="compositionally biased region" description="Low complexity" evidence="8">
    <location>
        <begin position="271"/>
        <end position="280"/>
    </location>
</feature>
<reference evidence="10" key="2">
    <citation type="journal article" date="2023" name="IMA Fungus">
        <title>Comparative genomic study of the Penicillium genus elucidates a diverse pangenome and 15 lateral gene transfer events.</title>
        <authorList>
            <person name="Petersen C."/>
            <person name="Sorensen T."/>
            <person name="Nielsen M.R."/>
            <person name="Sondergaard T.E."/>
            <person name="Sorensen J.L."/>
            <person name="Fitzpatrick D.A."/>
            <person name="Frisvad J.C."/>
            <person name="Nielsen K.L."/>
        </authorList>
    </citation>
    <scope>NUCLEOTIDE SEQUENCE</scope>
    <source>
        <strain evidence="10">IBT 16125</strain>
    </source>
</reference>
<feature type="compositionally biased region" description="Gly residues" evidence="8">
    <location>
        <begin position="731"/>
        <end position="741"/>
    </location>
</feature>
<dbReference type="PROSITE" id="PS50192">
    <property type="entry name" value="T_SNARE"/>
    <property type="match status" value="1"/>
</dbReference>
<dbReference type="PROSITE" id="PS50005">
    <property type="entry name" value="TPR"/>
    <property type="match status" value="1"/>
</dbReference>
<keyword evidence="5" id="KW-0677">Repeat</keyword>
<dbReference type="InterPro" id="IPR051864">
    <property type="entry name" value="NCF2_NOXA1"/>
</dbReference>
<keyword evidence="6 7" id="KW-0802">TPR repeat</keyword>
<evidence type="ECO:0000259" key="9">
    <source>
        <dbReference type="PROSITE" id="PS50192"/>
    </source>
</evidence>
<evidence type="ECO:0000256" key="3">
    <source>
        <dbReference type="ARBA" id="ARBA00022443"/>
    </source>
</evidence>
<evidence type="ECO:0000313" key="10">
    <source>
        <dbReference type="EMBL" id="KAJ5438692.1"/>
    </source>
</evidence>
<evidence type="ECO:0000256" key="8">
    <source>
        <dbReference type="SAM" id="MobiDB-lite"/>
    </source>
</evidence>
<sequence length="886" mass="98292">MSLKQEIETWVQALDAYDNQEFEESLRHFDLIADTSKILFNCGVIYATLGEHDKAVECYQRAVAFDRYLAIAYFQQGVSNFLLGDFEEALANFNDTLLYLRGNTSIDYEQLGLKFRLYSCEVLFNRGLCYVYLQQMVPGLQDLSYAAKEKVTSDHDVIDDAIRENADGYTVFSIPVGVLYRPNAAKVKNLKSKDYLGKARLVAASDRSHGADHQWRPMIIDKGALEDREGVSWAATNLVHKGITSRTRQQSEPPLNRNVFPPTPPPDDRSTSNGSVAGSSSHHRSSSLRIGRPPRLDLERTGASLDRRAPGQEAVPAAEKPRIGTTRTASEPRGPVSRHQNMRGFGEPSRGGWPHGHRRNLSDTNSNATPNFIFPEQFEYSQLDPHTYASPANLSSAGWGRARHQPPAFIDEEDEYGSDVCDGEPIKDGSFELLSAAPGPHGLGSSPAQSHQQWRTRSPAQFSRRANSRRPEVRRFRTKVHAPDDIRYIMIGPTVEFAEFEGKIREKFGFQGPLRMKVQDDGDMITMVDQEDLDLLLASAREVARREGSEMGKMENTHITSLLKYLHSIRHAYLTTTAHPRRQPKDSHSHSHPHSQTTLTDPERDAIDTSTALLLRDLATSITNLSTAETLRQETSASLLRKKYGHTAAGALLWRWAGGGSALDESALQQGKSGEQIEAEERAKAIAGVREGVLWFLRRGLEGVASVQRGMVEKRIERVREKEKSVLYKSGGGAAAKGGGDVSVSGGSASRTVDGSSSSVPMPDATVLSEAETARIEAQLSPEQLQLFAEENDTMLRHYEDTLGKVQNAEKSLLEISSLQETLVSHLSTQEEYISQLVSDADTTQGNVDRGNKELKRATERRSTAQAVFWGTVGLCTWLVVWDLVF</sequence>
<dbReference type="CDD" id="cd06408">
    <property type="entry name" value="PB1_NoxR"/>
    <property type="match status" value="1"/>
</dbReference>
<dbReference type="PANTHER" id="PTHR15175:SF0">
    <property type="entry name" value="SH3 DOMAIN-CONTAINING PROTEIN C23A1.17"/>
    <property type="match status" value="1"/>
</dbReference>
<protein>
    <recommendedName>
        <fullName evidence="9">t-SNARE coiled-coil homology domain-containing protein</fullName>
    </recommendedName>
</protein>
<comment type="subcellular location">
    <subcellularLocation>
        <location evidence="1">Cytoplasm</location>
    </subcellularLocation>
</comment>
<organism evidence="10 11">
    <name type="scientific">Penicillium daleae</name>
    <dbReference type="NCBI Taxonomy" id="63821"/>
    <lineage>
        <taxon>Eukaryota</taxon>
        <taxon>Fungi</taxon>
        <taxon>Dikarya</taxon>
        <taxon>Ascomycota</taxon>
        <taxon>Pezizomycotina</taxon>
        <taxon>Eurotiomycetes</taxon>
        <taxon>Eurotiomycetidae</taxon>
        <taxon>Eurotiales</taxon>
        <taxon>Aspergillaceae</taxon>
        <taxon>Penicillium</taxon>
    </lineage>
</organism>